<feature type="transmembrane region" description="Helical" evidence="1">
    <location>
        <begin position="170"/>
        <end position="190"/>
    </location>
</feature>
<sequence>MASSPGTPLYLADDGAMITAISAFQSAHYLEMACFTLLVYDLLTTFGEEVDYFWSGPWSVSRVLFFLNRYLPLVIMMCTRWIHAAFELSTLTVCINQGILFLRVWYMYSHSALARAAACFSYAACTVSSMVLLGLSLPSLESYASSVRAELEFFHLPGCSAPSPSMIWRVFLPSMVIHTILFGFTIARVMQVSHKSRMDHLMPRLVRDGGLVFFVSMASATFSAVGARSVWAPIINAQATWSNSQLAISAVAVSRLMLSIRSLAGKLGINQDWVFNPSELSRVNWRAVYSDHGHSIVVEMETHEPVLSTSDPGCSKLIY</sequence>
<dbReference type="Pfam" id="PF20151">
    <property type="entry name" value="DUF6533"/>
    <property type="match status" value="1"/>
</dbReference>
<dbReference type="AlphaFoldDB" id="A0A1J8R6R8"/>
<gene>
    <name evidence="3" type="ORF">AZE42_05659</name>
</gene>
<evidence type="ECO:0000259" key="2">
    <source>
        <dbReference type="Pfam" id="PF20151"/>
    </source>
</evidence>
<protein>
    <recommendedName>
        <fullName evidence="2">DUF6533 domain-containing protein</fullName>
    </recommendedName>
</protein>
<reference evidence="3 4" key="1">
    <citation type="submission" date="2016-03" db="EMBL/GenBank/DDBJ databases">
        <title>Comparative genomics of the ectomycorrhizal sister species Rhizopogon vinicolor and Rhizopogon vesiculosus (Basidiomycota: Boletales) reveals a divergence of the mating type B locus.</title>
        <authorList>
            <person name="Mujic A.B."/>
            <person name="Kuo A."/>
            <person name="Tritt A."/>
            <person name="Lipzen A."/>
            <person name="Chen C."/>
            <person name="Johnson J."/>
            <person name="Sharma A."/>
            <person name="Barry K."/>
            <person name="Grigoriev I.V."/>
            <person name="Spatafora J.W."/>
        </authorList>
    </citation>
    <scope>NUCLEOTIDE SEQUENCE [LARGE SCALE GENOMIC DNA]</scope>
    <source>
        <strain evidence="3 4">AM-OR11-056</strain>
    </source>
</reference>
<feature type="domain" description="DUF6533" evidence="2">
    <location>
        <begin position="29"/>
        <end position="74"/>
    </location>
</feature>
<comment type="caution">
    <text evidence="3">The sequence shown here is derived from an EMBL/GenBank/DDBJ whole genome shotgun (WGS) entry which is preliminary data.</text>
</comment>
<evidence type="ECO:0000313" key="4">
    <source>
        <dbReference type="Proteomes" id="UP000183567"/>
    </source>
</evidence>
<keyword evidence="1" id="KW-0812">Transmembrane</keyword>
<proteinExistence type="predicted"/>
<organism evidence="3 4">
    <name type="scientific">Rhizopogon vesiculosus</name>
    <dbReference type="NCBI Taxonomy" id="180088"/>
    <lineage>
        <taxon>Eukaryota</taxon>
        <taxon>Fungi</taxon>
        <taxon>Dikarya</taxon>
        <taxon>Basidiomycota</taxon>
        <taxon>Agaricomycotina</taxon>
        <taxon>Agaricomycetes</taxon>
        <taxon>Agaricomycetidae</taxon>
        <taxon>Boletales</taxon>
        <taxon>Suillineae</taxon>
        <taxon>Rhizopogonaceae</taxon>
        <taxon>Rhizopogon</taxon>
    </lineage>
</organism>
<feature type="transmembrane region" description="Helical" evidence="1">
    <location>
        <begin position="113"/>
        <end position="137"/>
    </location>
</feature>
<keyword evidence="1" id="KW-0472">Membrane</keyword>
<dbReference type="Proteomes" id="UP000183567">
    <property type="component" value="Unassembled WGS sequence"/>
</dbReference>
<dbReference type="OrthoDB" id="2679643at2759"/>
<name>A0A1J8R6R8_9AGAM</name>
<evidence type="ECO:0000256" key="1">
    <source>
        <dbReference type="SAM" id="Phobius"/>
    </source>
</evidence>
<feature type="transmembrane region" description="Helical" evidence="1">
    <location>
        <begin position="211"/>
        <end position="234"/>
    </location>
</feature>
<feature type="transmembrane region" description="Helical" evidence="1">
    <location>
        <begin position="88"/>
        <end position="106"/>
    </location>
</feature>
<dbReference type="EMBL" id="LVVM01000987">
    <property type="protein sequence ID" value="OJA19588.1"/>
    <property type="molecule type" value="Genomic_DNA"/>
</dbReference>
<evidence type="ECO:0000313" key="3">
    <source>
        <dbReference type="EMBL" id="OJA19588.1"/>
    </source>
</evidence>
<keyword evidence="1" id="KW-1133">Transmembrane helix</keyword>
<dbReference type="InterPro" id="IPR045340">
    <property type="entry name" value="DUF6533"/>
</dbReference>
<keyword evidence="4" id="KW-1185">Reference proteome</keyword>
<accession>A0A1J8R6R8</accession>